<dbReference type="AlphaFoldDB" id="A0A3P7KSL6"/>
<dbReference type="InterPro" id="IPR036397">
    <property type="entry name" value="RNaseH_sf"/>
</dbReference>
<protein>
    <recommendedName>
        <fullName evidence="3">Integrase zinc-binding domain-containing protein</fullName>
    </recommendedName>
</protein>
<gene>
    <name evidence="1" type="ORF">NOO_LOCUS13469</name>
</gene>
<dbReference type="PANTHER" id="PTHR47331:SF6">
    <property type="entry name" value="DOUBLECORTIN DOMAIN-CONTAINING PROTEIN"/>
    <property type="match status" value="1"/>
</dbReference>
<feature type="non-terminal residue" evidence="1">
    <location>
        <position position="1"/>
    </location>
</feature>
<dbReference type="GO" id="GO:0003676">
    <property type="term" value="F:nucleic acid binding"/>
    <property type="evidence" value="ECO:0007669"/>
    <property type="project" value="InterPro"/>
</dbReference>
<sequence>AVKSVISKCTDCKRWKARPFKLPVMPTLLEFRVTRSRAFENVGLDYLGPITVKSSYNTINKRWIALFTCFTTRAVHLEMVEDLSGNKTQISWQGKEEAQYPTLITPIIVELKEANVSQTPALSCGIIPKSTNIAYIKELEDSTL</sequence>
<evidence type="ECO:0000313" key="2">
    <source>
        <dbReference type="Proteomes" id="UP000271087"/>
    </source>
</evidence>
<dbReference type="Proteomes" id="UP000271087">
    <property type="component" value="Unassembled WGS sequence"/>
</dbReference>
<dbReference type="Gene3D" id="3.30.420.10">
    <property type="entry name" value="Ribonuclease H-like superfamily/Ribonuclease H"/>
    <property type="match status" value="1"/>
</dbReference>
<keyword evidence="2" id="KW-1185">Reference proteome</keyword>
<organism evidence="1 2">
    <name type="scientific">Onchocerca ochengi</name>
    <name type="common">Filarial nematode worm</name>
    <dbReference type="NCBI Taxonomy" id="42157"/>
    <lineage>
        <taxon>Eukaryota</taxon>
        <taxon>Metazoa</taxon>
        <taxon>Ecdysozoa</taxon>
        <taxon>Nematoda</taxon>
        <taxon>Chromadorea</taxon>
        <taxon>Rhabditida</taxon>
        <taxon>Spirurina</taxon>
        <taxon>Spiruromorpha</taxon>
        <taxon>Filarioidea</taxon>
        <taxon>Onchocercidae</taxon>
        <taxon>Onchocerca</taxon>
    </lineage>
</organism>
<accession>A0A3P7KSL6</accession>
<dbReference type="OrthoDB" id="7977149at2759"/>
<dbReference type="EMBL" id="UYRW01015655">
    <property type="protein sequence ID" value="VDN02217.1"/>
    <property type="molecule type" value="Genomic_DNA"/>
</dbReference>
<name>A0A3P7KSL6_ONCOC</name>
<proteinExistence type="predicted"/>
<evidence type="ECO:0000313" key="1">
    <source>
        <dbReference type="EMBL" id="VDN02217.1"/>
    </source>
</evidence>
<dbReference type="PANTHER" id="PTHR47331">
    <property type="entry name" value="PHD-TYPE DOMAIN-CONTAINING PROTEIN"/>
    <property type="match status" value="1"/>
</dbReference>
<reference evidence="1 2" key="1">
    <citation type="submission" date="2018-08" db="EMBL/GenBank/DDBJ databases">
        <authorList>
            <person name="Laetsch R D."/>
            <person name="Stevens L."/>
            <person name="Kumar S."/>
            <person name="Blaxter L. M."/>
        </authorList>
    </citation>
    <scope>NUCLEOTIDE SEQUENCE [LARGE SCALE GENOMIC DNA]</scope>
</reference>
<evidence type="ECO:0008006" key="3">
    <source>
        <dbReference type="Google" id="ProtNLM"/>
    </source>
</evidence>